<reference evidence="2" key="2">
    <citation type="submission" date="2020-04" db="EMBL/GenBank/DDBJ databases">
        <authorList>
            <consortium name="NCBI Genome Project"/>
        </authorList>
    </citation>
    <scope>NUCLEOTIDE SEQUENCE</scope>
    <source>
        <strain evidence="2">CBS 342.82</strain>
    </source>
</reference>
<keyword evidence="1" id="KW-1185">Reference proteome</keyword>
<proteinExistence type="predicted"/>
<accession>A0A6J3M0B9</accession>
<dbReference type="GeneID" id="54357737"/>
<dbReference type="Proteomes" id="UP000504637">
    <property type="component" value="Unplaced"/>
</dbReference>
<gene>
    <name evidence="2" type="ORF">K489DRAFT_248841</name>
</gene>
<dbReference type="AlphaFoldDB" id="A0A6J3M0B9"/>
<dbReference type="RefSeq" id="XP_033458516.1">
    <property type="nucleotide sequence ID" value="XM_033599938.1"/>
</dbReference>
<evidence type="ECO:0000313" key="1">
    <source>
        <dbReference type="Proteomes" id="UP000504637"/>
    </source>
</evidence>
<protein>
    <submittedName>
        <fullName evidence="2">Uncharacterized protein</fullName>
    </submittedName>
</protein>
<reference evidence="2" key="3">
    <citation type="submission" date="2025-08" db="UniProtKB">
        <authorList>
            <consortium name="RefSeq"/>
        </authorList>
    </citation>
    <scope>IDENTIFICATION</scope>
    <source>
        <strain evidence="2">CBS 342.82</strain>
    </source>
</reference>
<evidence type="ECO:0000313" key="2">
    <source>
        <dbReference type="RefSeq" id="XP_033458516.1"/>
    </source>
</evidence>
<reference evidence="2" key="1">
    <citation type="submission" date="2020-01" db="EMBL/GenBank/DDBJ databases">
        <authorList>
            <consortium name="DOE Joint Genome Institute"/>
            <person name="Haridas S."/>
            <person name="Albert R."/>
            <person name="Binder M."/>
            <person name="Bloem J."/>
            <person name="Labutti K."/>
            <person name="Salamov A."/>
            <person name="Andreopoulos B."/>
            <person name="Baker S.E."/>
            <person name="Barry K."/>
            <person name="Bills G."/>
            <person name="Bluhm B.H."/>
            <person name="Cannon C."/>
            <person name="Castanera R."/>
            <person name="Culley D.E."/>
            <person name="Daum C."/>
            <person name="Ezra D."/>
            <person name="Gonzalez J.B."/>
            <person name="Henrissat B."/>
            <person name="Kuo A."/>
            <person name="Liang C."/>
            <person name="Lipzen A."/>
            <person name="Lutzoni F."/>
            <person name="Magnuson J."/>
            <person name="Mondo S."/>
            <person name="Nolan M."/>
            <person name="Ohm R."/>
            <person name="Pangilinan J."/>
            <person name="Park H.-J."/>
            <person name="Ramirez L."/>
            <person name="Alfaro M."/>
            <person name="Sun H."/>
            <person name="Tritt A."/>
            <person name="Yoshinaga Y."/>
            <person name="Zwiers L.-H."/>
            <person name="Turgeon B.G."/>
            <person name="Goodwin S.B."/>
            <person name="Spatafora J.W."/>
            <person name="Crous P.W."/>
            <person name="Grigoriev I.V."/>
        </authorList>
    </citation>
    <scope>NUCLEOTIDE SEQUENCE</scope>
    <source>
        <strain evidence="2">CBS 342.82</strain>
    </source>
</reference>
<name>A0A6J3M0B9_9PEZI</name>
<sequence length="152" mass="16821">MKHQLVFPVHIMFVHSPVNGRTSNLVSPVLSECLAHKILGIQQGLVGQRIAEALGLGLAGPMENTAKLRAPAKGKKLWTICKAFRRKKIPNSKRLESQIEHPYRCQPRRGALPRLHDSSTILDGWSVNLSSQSCTDVYVCISFPNRAGSMQP</sequence>
<organism evidence="2">
    <name type="scientific">Dissoconium aciculare CBS 342.82</name>
    <dbReference type="NCBI Taxonomy" id="1314786"/>
    <lineage>
        <taxon>Eukaryota</taxon>
        <taxon>Fungi</taxon>
        <taxon>Dikarya</taxon>
        <taxon>Ascomycota</taxon>
        <taxon>Pezizomycotina</taxon>
        <taxon>Dothideomycetes</taxon>
        <taxon>Dothideomycetidae</taxon>
        <taxon>Mycosphaerellales</taxon>
        <taxon>Dissoconiaceae</taxon>
        <taxon>Dissoconium</taxon>
    </lineage>
</organism>